<keyword evidence="1" id="KW-0732">Signal</keyword>
<sequence length="310" mass="32756">MLRRITLFLVTAVLLSVAYAAPASAEGARIDHIDRLSDRVDVVYVYSPSMNRVIPNRVVHPVGGQRAPTFYLLTGAGGGEDGISWFDNTDVVGFFSNKNVNVVMPVGGRFSMYTDWQADDPILGRNQWTTYLTRELPGVIDNHYDTTRVNAISGVSMSAGPALDLAIQAPSLYRAVGSYSGCARSSDVVGVLNTAAVVTRGGGNIVNMWGVPGGGSWAAHDPWLRAGELRGKAIYISAASGLPGPIDGPLVVPSPVEAVADGCTASMASRLSELGIPATYVRRSEGAHTWGLFTADLYNSWPMIAGAIGA</sequence>
<dbReference type="InterPro" id="IPR000801">
    <property type="entry name" value="Esterase-like"/>
</dbReference>
<dbReference type="SUPFAM" id="SSF53474">
    <property type="entry name" value="alpha/beta-Hydrolases"/>
    <property type="match status" value="1"/>
</dbReference>
<dbReference type="Gene3D" id="3.40.50.1820">
    <property type="entry name" value="alpha/beta hydrolase"/>
    <property type="match status" value="1"/>
</dbReference>
<comment type="caution">
    <text evidence="2">The sequence shown here is derived from an EMBL/GenBank/DDBJ whole genome shotgun (WGS) entry which is preliminary data.</text>
</comment>
<evidence type="ECO:0000313" key="3">
    <source>
        <dbReference type="Proteomes" id="UP000654257"/>
    </source>
</evidence>
<accession>A0A917D483</accession>
<dbReference type="Pfam" id="PF00756">
    <property type="entry name" value="Esterase"/>
    <property type="match status" value="1"/>
</dbReference>
<dbReference type="Proteomes" id="UP000654257">
    <property type="component" value="Unassembled WGS sequence"/>
</dbReference>
<proteinExistence type="predicted"/>
<dbReference type="RefSeq" id="WP_188544744.1">
    <property type="nucleotide sequence ID" value="NZ_BMCU01000002.1"/>
</dbReference>
<name>A0A917D483_9NOCA</name>
<evidence type="ECO:0000313" key="2">
    <source>
        <dbReference type="EMBL" id="GGG06884.1"/>
    </source>
</evidence>
<reference evidence="2" key="2">
    <citation type="submission" date="2020-09" db="EMBL/GenBank/DDBJ databases">
        <authorList>
            <person name="Sun Q."/>
            <person name="Sedlacek I."/>
        </authorList>
    </citation>
    <scope>NUCLEOTIDE SEQUENCE</scope>
    <source>
        <strain evidence="2">CCM 7905</strain>
    </source>
</reference>
<gene>
    <name evidence="2" type="ORF">GCM10007304_21180</name>
</gene>
<evidence type="ECO:0000256" key="1">
    <source>
        <dbReference type="SAM" id="SignalP"/>
    </source>
</evidence>
<evidence type="ECO:0008006" key="4">
    <source>
        <dbReference type="Google" id="ProtNLM"/>
    </source>
</evidence>
<dbReference type="AlphaFoldDB" id="A0A917D483"/>
<organism evidence="2 3">
    <name type="scientific">Rhodococcoides trifolii</name>
    <dbReference type="NCBI Taxonomy" id="908250"/>
    <lineage>
        <taxon>Bacteria</taxon>
        <taxon>Bacillati</taxon>
        <taxon>Actinomycetota</taxon>
        <taxon>Actinomycetes</taxon>
        <taxon>Mycobacteriales</taxon>
        <taxon>Nocardiaceae</taxon>
        <taxon>Rhodococcoides</taxon>
    </lineage>
</organism>
<reference evidence="2" key="1">
    <citation type="journal article" date="2014" name="Int. J. Syst. Evol. Microbiol.">
        <title>Complete genome sequence of Corynebacterium casei LMG S-19264T (=DSM 44701T), isolated from a smear-ripened cheese.</title>
        <authorList>
            <consortium name="US DOE Joint Genome Institute (JGI-PGF)"/>
            <person name="Walter F."/>
            <person name="Albersmeier A."/>
            <person name="Kalinowski J."/>
            <person name="Ruckert C."/>
        </authorList>
    </citation>
    <scope>NUCLEOTIDE SEQUENCE</scope>
    <source>
        <strain evidence="2">CCM 7905</strain>
    </source>
</reference>
<keyword evidence="3" id="KW-1185">Reference proteome</keyword>
<dbReference type="EMBL" id="BMCU01000002">
    <property type="protein sequence ID" value="GGG06884.1"/>
    <property type="molecule type" value="Genomic_DNA"/>
</dbReference>
<feature type="chain" id="PRO_5039709118" description="Esterase family protein" evidence="1">
    <location>
        <begin position="26"/>
        <end position="310"/>
    </location>
</feature>
<protein>
    <recommendedName>
        <fullName evidence="4">Esterase family protein</fullName>
    </recommendedName>
</protein>
<dbReference type="InterPro" id="IPR029058">
    <property type="entry name" value="AB_hydrolase_fold"/>
</dbReference>
<feature type="signal peptide" evidence="1">
    <location>
        <begin position="1"/>
        <end position="25"/>
    </location>
</feature>